<organism evidence="2 3">
    <name type="scientific">Marivirga arenosa</name>
    <dbReference type="NCBI Taxonomy" id="3059076"/>
    <lineage>
        <taxon>Bacteria</taxon>
        <taxon>Pseudomonadati</taxon>
        <taxon>Bacteroidota</taxon>
        <taxon>Cytophagia</taxon>
        <taxon>Cytophagales</taxon>
        <taxon>Marivirgaceae</taxon>
        <taxon>Marivirga</taxon>
    </lineage>
</organism>
<feature type="transmembrane region" description="Helical" evidence="1">
    <location>
        <begin position="28"/>
        <end position="46"/>
    </location>
</feature>
<dbReference type="EMBL" id="CP129970">
    <property type="protein sequence ID" value="WKK83675.2"/>
    <property type="molecule type" value="Genomic_DNA"/>
</dbReference>
<feature type="transmembrane region" description="Helical" evidence="1">
    <location>
        <begin position="131"/>
        <end position="152"/>
    </location>
</feature>
<sequence>MKIISNTFWTKLYSRLLSEKMKERTEKVIIIIAIFGFFTHLSLIILTKLELFNAPYSNNLLENPIASIYTPFSFILIYEVYLLVYFLPKSITIYIGKQYEIILLVLIRRLFKDLAQLDLDVSWFSNKEDLQFTYDIAATLIIFALIFIFYNLNGKRTSLQKSKSVELEQTQKFIQTKKRFAVILIPILFGLAVYSFGDYFYDVLVSANHDVSSIKDINKIFFDEFFTILILSDVLLLLISYTHTSSFRSVIRNSGFVISTMLIKISFSTEGVMNNILIVSAITFGVLILWIHNFYERINLPQET</sequence>
<proteinExistence type="predicted"/>
<keyword evidence="1" id="KW-0472">Membrane</keyword>
<dbReference type="RefSeq" id="WP_308357106.1">
    <property type="nucleotide sequence ID" value="NZ_CP129970.2"/>
</dbReference>
<dbReference type="Proteomes" id="UP001244443">
    <property type="component" value="Chromosome"/>
</dbReference>
<name>A0AA49GK64_9BACT</name>
<feature type="transmembrane region" description="Helical" evidence="1">
    <location>
        <begin position="66"/>
        <end position="87"/>
    </location>
</feature>
<evidence type="ECO:0000313" key="2">
    <source>
        <dbReference type="EMBL" id="WKK83675.2"/>
    </source>
</evidence>
<keyword evidence="3" id="KW-1185">Reference proteome</keyword>
<feature type="transmembrane region" description="Helical" evidence="1">
    <location>
        <begin position="273"/>
        <end position="291"/>
    </location>
</feature>
<dbReference type="AlphaFoldDB" id="A0AA49GK64"/>
<evidence type="ECO:0000313" key="3">
    <source>
        <dbReference type="Proteomes" id="UP001244443"/>
    </source>
</evidence>
<feature type="transmembrane region" description="Helical" evidence="1">
    <location>
        <begin position="94"/>
        <end position="111"/>
    </location>
</feature>
<evidence type="ECO:0000256" key="1">
    <source>
        <dbReference type="SAM" id="Phobius"/>
    </source>
</evidence>
<keyword evidence="1" id="KW-0812">Transmembrane</keyword>
<keyword evidence="1" id="KW-1133">Transmembrane helix</keyword>
<protein>
    <submittedName>
        <fullName evidence="2">Uncharacterized protein</fullName>
    </submittedName>
</protein>
<reference evidence="2" key="1">
    <citation type="submission" date="2023-08" db="EMBL/GenBank/DDBJ databases">
        <title>Comparative genomics and taxonomic characterization of three novel marine species of genus Marivirga.</title>
        <authorList>
            <person name="Muhammad N."/>
            <person name="Kim S.-G."/>
        </authorList>
    </citation>
    <scope>NUCLEOTIDE SEQUENCE [LARGE SCALE GENOMIC DNA]</scope>
    <source>
        <strain evidence="2">ABR2-2</strain>
    </source>
</reference>
<feature type="transmembrane region" description="Helical" evidence="1">
    <location>
        <begin position="220"/>
        <end position="238"/>
    </location>
</feature>
<accession>A0AA49GK64</accession>
<gene>
    <name evidence="2" type="ORF">QYS48_15425</name>
</gene>
<feature type="transmembrane region" description="Helical" evidence="1">
    <location>
        <begin position="180"/>
        <end position="200"/>
    </location>
</feature>